<organism evidence="5 6">
    <name type="scientific">Spinactinospora alkalitolerans</name>
    <dbReference type="NCBI Taxonomy" id="687207"/>
    <lineage>
        <taxon>Bacteria</taxon>
        <taxon>Bacillati</taxon>
        <taxon>Actinomycetota</taxon>
        <taxon>Actinomycetes</taxon>
        <taxon>Streptosporangiales</taxon>
        <taxon>Nocardiopsidaceae</taxon>
        <taxon>Spinactinospora</taxon>
    </lineage>
</organism>
<name>A0A852TPE3_9ACTN</name>
<feature type="region of interest" description="Disordered" evidence="1">
    <location>
        <begin position="302"/>
        <end position="355"/>
    </location>
</feature>
<sequence length="397" mass="40986">MACLPSIVRRGLAALAAVAVLGWSAAPAAAGNGGIARVDRNGTAGETVHFAGDGDAAASTTLFNLRLDDRSAVGTYCVDLSTSVDHRAAYVEADWADYPEQRDFVHHADSVHWILRNSYPGVALERLREDAEIPGLDRAQAIGATQAAIWHYSNGVDLETGDSAGRNSAGVRALYDHLVAGAEQGEPEPAPALAINPDRLRGAATGPIGPLSLHTTSGLPVQVSVRGAEEARLVDLDGDPVTELAGGEQALLSVDPGMPEGTATVYAHAEEAVVDTGRLFVGKDGVQTQALIAAESSEVSLTVSTTVSWDAEPGPEEEPEPEAASGPTAPPSPSASARPSAEAEESPAPSAPVVVADDRRVERDLASTGTWAGTLVAAGVLLLIGGGIAMWVTRRRR</sequence>
<comment type="caution">
    <text evidence="5">The sequence shown here is derived from an EMBL/GenBank/DDBJ whole genome shotgun (WGS) entry which is preliminary data.</text>
</comment>
<feature type="signal peptide" evidence="3">
    <location>
        <begin position="1"/>
        <end position="30"/>
    </location>
</feature>
<evidence type="ECO:0000313" key="5">
    <source>
        <dbReference type="EMBL" id="NYE45859.1"/>
    </source>
</evidence>
<dbReference type="AlphaFoldDB" id="A0A852TPE3"/>
<dbReference type="EMBL" id="JACCCC010000001">
    <property type="protein sequence ID" value="NYE45859.1"/>
    <property type="molecule type" value="Genomic_DNA"/>
</dbReference>
<dbReference type="Gene3D" id="1.10.150.480">
    <property type="match status" value="1"/>
</dbReference>
<evidence type="ECO:0000256" key="2">
    <source>
        <dbReference type="SAM" id="Phobius"/>
    </source>
</evidence>
<accession>A0A852TPE3</accession>
<gene>
    <name evidence="5" type="ORF">HDA32_000979</name>
</gene>
<keyword evidence="6" id="KW-1185">Reference proteome</keyword>
<evidence type="ECO:0000256" key="3">
    <source>
        <dbReference type="SAM" id="SignalP"/>
    </source>
</evidence>
<dbReference type="RefSeq" id="WP_179642039.1">
    <property type="nucleotide sequence ID" value="NZ_BAAAYY010000024.1"/>
</dbReference>
<feature type="compositionally biased region" description="Low complexity" evidence="1">
    <location>
        <begin position="302"/>
        <end position="312"/>
    </location>
</feature>
<keyword evidence="2" id="KW-0812">Transmembrane</keyword>
<feature type="transmembrane region" description="Helical" evidence="2">
    <location>
        <begin position="371"/>
        <end position="392"/>
    </location>
</feature>
<evidence type="ECO:0000256" key="1">
    <source>
        <dbReference type="SAM" id="MobiDB-lite"/>
    </source>
</evidence>
<keyword evidence="2" id="KW-1133">Transmembrane helix</keyword>
<feature type="chain" id="PRO_5039635938" evidence="3">
    <location>
        <begin position="31"/>
        <end position="397"/>
    </location>
</feature>
<keyword evidence="3" id="KW-0732">Signal</keyword>
<dbReference type="InterPro" id="IPR023849">
    <property type="entry name" value="TQXA_dom"/>
</dbReference>
<dbReference type="NCBIfam" id="TIGR03934">
    <property type="entry name" value="TQXA_dom"/>
    <property type="match status" value="1"/>
</dbReference>
<evidence type="ECO:0000259" key="4">
    <source>
        <dbReference type="Pfam" id="PF08341"/>
    </source>
</evidence>
<dbReference type="InterPro" id="IPR013552">
    <property type="entry name" value="Thioester_dom"/>
</dbReference>
<protein>
    <submittedName>
        <fullName evidence="5">TQXA domain-containing protein</fullName>
    </submittedName>
</protein>
<keyword evidence="2" id="KW-0472">Membrane</keyword>
<proteinExistence type="predicted"/>
<feature type="domain" description="Thioester" evidence="4">
    <location>
        <begin position="75"/>
        <end position="183"/>
    </location>
</feature>
<dbReference type="Proteomes" id="UP000589036">
    <property type="component" value="Unassembled WGS sequence"/>
</dbReference>
<dbReference type="Pfam" id="PF08341">
    <property type="entry name" value="TED"/>
    <property type="match status" value="1"/>
</dbReference>
<feature type="compositionally biased region" description="Low complexity" evidence="1">
    <location>
        <begin position="334"/>
        <end position="355"/>
    </location>
</feature>
<reference evidence="5 6" key="1">
    <citation type="submission" date="2020-07" db="EMBL/GenBank/DDBJ databases">
        <title>Sequencing the genomes of 1000 actinobacteria strains.</title>
        <authorList>
            <person name="Klenk H.-P."/>
        </authorList>
    </citation>
    <scope>NUCLEOTIDE SEQUENCE [LARGE SCALE GENOMIC DNA]</scope>
    <source>
        <strain evidence="5 6">CXB654</strain>
    </source>
</reference>
<evidence type="ECO:0000313" key="6">
    <source>
        <dbReference type="Proteomes" id="UP000589036"/>
    </source>
</evidence>